<proteinExistence type="predicted"/>
<dbReference type="OrthoDB" id="1190494at2"/>
<dbReference type="AlphaFoldDB" id="A0A4V1WFS2"/>
<name>A0A4V1WFS2_9FLAO</name>
<evidence type="ECO:0000256" key="1">
    <source>
        <dbReference type="ARBA" id="ARBA00022679"/>
    </source>
</evidence>
<evidence type="ECO:0000256" key="2">
    <source>
        <dbReference type="SAM" id="Phobius"/>
    </source>
</evidence>
<evidence type="ECO:0000259" key="3">
    <source>
        <dbReference type="Pfam" id="PF01648"/>
    </source>
</evidence>
<keyword evidence="2" id="KW-1133">Transmembrane helix</keyword>
<sequence>MLTFIFLPISETYFYSFFTFSGVIVIFTLMFHTEKINYGPVSVFLLYYDDFVTEEHLHNLLPAEHQKLETLKHPSRRREYVATRVLRTMHFGNEPILYSEIGAPYVEGEGFISISHANHVVGMAYCKSFQVGLDLEPIHEKVMRVKHKFLSAEEKELTDTSSVEEMIKVWSGKEALYKLAGRKEIIFAENLLLTRIDDLKWKGRIYFSNNRKEVELTLDTKNNFVISINASPVYEVK</sequence>
<comment type="caution">
    <text evidence="4">The sequence shown here is derived from an EMBL/GenBank/DDBJ whole genome shotgun (WGS) entry which is preliminary data.</text>
</comment>
<keyword evidence="2" id="KW-0472">Membrane</keyword>
<feature type="transmembrane region" description="Helical" evidence="2">
    <location>
        <begin position="12"/>
        <end position="31"/>
    </location>
</feature>
<dbReference type="Pfam" id="PF01648">
    <property type="entry name" value="ACPS"/>
    <property type="match status" value="1"/>
</dbReference>
<organism evidence="4 5">
    <name type="scientific">Brumimicrobium glaciale</name>
    <dbReference type="NCBI Taxonomy" id="200475"/>
    <lineage>
        <taxon>Bacteria</taxon>
        <taxon>Pseudomonadati</taxon>
        <taxon>Bacteroidota</taxon>
        <taxon>Flavobacteriia</taxon>
        <taxon>Flavobacteriales</taxon>
        <taxon>Crocinitomicaceae</taxon>
        <taxon>Brumimicrobium</taxon>
    </lineage>
</organism>
<dbReference type="InterPro" id="IPR037143">
    <property type="entry name" value="4-PPantetheinyl_Trfase_dom_sf"/>
</dbReference>
<keyword evidence="1 4" id="KW-0808">Transferase</keyword>
<dbReference type="GO" id="GO:0000287">
    <property type="term" value="F:magnesium ion binding"/>
    <property type="evidence" value="ECO:0007669"/>
    <property type="project" value="InterPro"/>
</dbReference>
<reference evidence="4 5" key="1">
    <citation type="submission" date="2019-02" db="EMBL/GenBank/DDBJ databases">
        <title>Genome sequence of the sea-ice species Brumimicrobium glaciale.</title>
        <authorList>
            <person name="Bowman J.P."/>
        </authorList>
    </citation>
    <scope>NUCLEOTIDE SEQUENCE [LARGE SCALE GENOMIC DNA]</scope>
    <source>
        <strain evidence="4 5">IC156</strain>
    </source>
</reference>
<dbReference type="SUPFAM" id="SSF56214">
    <property type="entry name" value="4'-phosphopantetheinyl transferase"/>
    <property type="match status" value="1"/>
</dbReference>
<evidence type="ECO:0000313" key="5">
    <source>
        <dbReference type="Proteomes" id="UP000293952"/>
    </source>
</evidence>
<dbReference type="GO" id="GO:0008897">
    <property type="term" value="F:holo-[acyl-carrier-protein] synthase activity"/>
    <property type="evidence" value="ECO:0007669"/>
    <property type="project" value="InterPro"/>
</dbReference>
<keyword evidence="2" id="KW-0812">Transmembrane</keyword>
<feature type="domain" description="4'-phosphopantetheinyl transferase" evidence="3">
    <location>
        <begin position="130"/>
        <end position="184"/>
    </location>
</feature>
<evidence type="ECO:0000313" key="4">
    <source>
        <dbReference type="EMBL" id="RYM34186.1"/>
    </source>
</evidence>
<keyword evidence="5" id="KW-1185">Reference proteome</keyword>
<protein>
    <submittedName>
        <fullName evidence="4">4'-phosphopantetheinyl transferase superfamily protein</fullName>
    </submittedName>
</protein>
<gene>
    <name evidence="4" type="ORF">ERX46_09520</name>
</gene>
<dbReference type="InterPro" id="IPR008278">
    <property type="entry name" value="4-PPantetheinyl_Trfase_dom"/>
</dbReference>
<dbReference type="Gene3D" id="3.90.470.20">
    <property type="entry name" value="4'-phosphopantetheinyl transferase domain"/>
    <property type="match status" value="1"/>
</dbReference>
<dbReference type="EMBL" id="SETE01000003">
    <property type="protein sequence ID" value="RYM34186.1"/>
    <property type="molecule type" value="Genomic_DNA"/>
</dbReference>
<accession>A0A4V1WFS2</accession>
<dbReference type="Proteomes" id="UP000293952">
    <property type="component" value="Unassembled WGS sequence"/>
</dbReference>